<reference evidence="1" key="1">
    <citation type="submission" date="2020-05" db="EMBL/GenBank/DDBJ databases">
        <authorList>
            <person name="Chiriac C."/>
            <person name="Salcher M."/>
            <person name="Ghai R."/>
            <person name="Kavagutti S V."/>
        </authorList>
    </citation>
    <scope>NUCLEOTIDE SEQUENCE</scope>
</reference>
<sequence>MHGSSTSSDSWIAEAMMFSKNPRDPWFRTIKTAEGEILNAVLLDKHNSISTIAHEILHLYGLTDLYGTPTGPGNLSLMASNADALLSYEKWVLGWFPENQVQCIVEATEIKPTQVSTRIKIPNSNTDQIVVINSDVSGQAMIIETYPSGTSTYLAFYSLNNEARPPITMHTPQLGLPGSGLIISNTSGVGAQLLSPKYNLLVSDKTTSEITLDLIPKGQLSSASALISAAEANRARIQQETASQVDSVGTKPKSNKKSIVCVKGKTVRKISAVKPKCPSGFNRR</sequence>
<gene>
    <name evidence="1" type="ORF">UFOPK1726_00567</name>
</gene>
<dbReference type="AlphaFoldDB" id="A0A6J6ET86"/>
<accession>A0A6J6ET86</accession>
<name>A0A6J6ET86_9ZZZZ</name>
<organism evidence="1">
    <name type="scientific">freshwater metagenome</name>
    <dbReference type="NCBI Taxonomy" id="449393"/>
    <lineage>
        <taxon>unclassified sequences</taxon>
        <taxon>metagenomes</taxon>
        <taxon>ecological metagenomes</taxon>
    </lineage>
</organism>
<evidence type="ECO:0000313" key="1">
    <source>
        <dbReference type="EMBL" id="CAB4575978.1"/>
    </source>
</evidence>
<protein>
    <submittedName>
        <fullName evidence="1">Unannotated protein</fullName>
    </submittedName>
</protein>
<proteinExistence type="predicted"/>
<dbReference type="EMBL" id="CAEZTT010000052">
    <property type="protein sequence ID" value="CAB4575978.1"/>
    <property type="molecule type" value="Genomic_DNA"/>
</dbReference>